<feature type="domain" description="LRRCT" evidence="6">
    <location>
        <begin position="369"/>
        <end position="415"/>
    </location>
</feature>
<dbReference type="SUPFAM" id="SSF52058">
    <property type="entry name" value="L domain-like"/>
    <property type="match status" value="1"/>
</dbReference>
<evidence type="ECO:0000256" key="2">
    <source>
        <dbReference type="ARBA" id="ARBA00022729"/>
    </source>
</evidence>
<dbReference type="FunFam" id="3.80.10.10:FF:000770">
    <property type="entry name" value="Uncharacterized protein"/>
    <property type="match status" value="1"/>
</dbReference>
<feature type="region of interest" description="Disordered" evidence="5">
    <location>
        <begin position="445"/>
        <end position="471"/>
    </location>
</feature>
<keyword evidence="4" id="KW-0325">Glycoprotein</keyword>
<dbReference type="PROSITE" id="PS51450">
    <property type="entry name" value="LRR"/>
    <property type="match status" value="4"/>
</dbReference>
<feature type="compositionally biased region" description="Polar residues" evidence="5">
    <location>
        <begin position="455"/>
        <end position="471"/>
    </location>
</feature>
<dbReference type="FunFam" id="3.80.10.10:FF:001360">
    <property type="entry name" value="Uncharacterized protein"/>
    <property type="match status" value="1"/>
</dbReference>
<dbReference type="SMART" id="SM00082">
    <property type="entry name" value="LRRCT"/>
    <property type="match status" value="1"/>
</dbReference>
<organism evidence="7">
    <name type="scientific">Timema shepardi</name>
    <name type="common">Walking stick</name>
    <dbReference type="NCBI Taxonomy" id="629360"/>
    <lineage>
        <taxon>Eukaryota</taxon>
        <taxon>Metazoa</taxon>
        <taxon>Ecdysozoa</taxon>
        <taxon>Arthropoda</taxon>
        <taxon>Hexapoda</taxon>
        <taxon>Insecta</taxon>
        <taxon>Pterygota</taxon>
        <taxon>Neoptera</taxon>
        <taxon>Polyneoptera</taxon>
        <taxon>Phasmatodea</taxon>
        <taxon>Timematodea</taxon>
        <taxon>Timematoidea</taxon>
        <taxon>Timematidae</taxon>
        <taxon>Timema</taxon>
    </lineage>
</organism>
<dbReference type="Gene3D" id="3.80.10.10">
    <property type="entry name" value="Ribonuclease Inhibitor"/>
    <property type="match status" value="3"/>
</dbReference>
<dbReference type="InterPro" id="IPR001611">
    <property type="entry name" value="Leu-rich_rpt"/>
</dbReference>
<dbReference type="AlphaFoldDB" id="A0A7R9B5D8"/>
<evidence type="ECO:0000256" key="1">
    <source>
        <dbReference type="ARBA" id="ARBA00022614"/>
    </source>
</evidence>
<dbReference type="SMART" id="SM00365">
    <property type="entry name" value="LRR_SD22"/>
    <property type="match status" value="4"/>
</dbReference>
<dbReference type="InterPro" id="IPR050333">
    <property type="entry name" value="SLRP"/>
</dbReference>
<dbReference type="GO" id="GO:0071944">
    <property type="term" value="C:cell periphery"/>
    <property type="evidence" value="ECO:0007669"/>
    <property type="project" value="UniProtKB-ARBA"/>
</dbReference>
<evidence type="ECO:0000256" key="4">
    <source>
        <dbReference type="ARBA" id="ARBA00023180"/>
    </source>
</evidence>
<dbReference type="Pfam" id="PF13306">
    <property type="entry name" value="LRR_5"/>
    <property type="match status" value="1"/>
</dbReference>
<dbReference type="SMART" id="SM00369">
    <property type="entry name" value="LRR_TYP"/>
    <property type="match status" value="9"/>
</dbReference>
<dbReference type="InterPro" id="IPR000483">
    <property type="entry name" value="Cys-rich_flank_reg_C"/>
</dbReference>
<dbReference type="InterPro" id="IPR026906">
    <property type="entry name" value="LRR_5"/>
</dbReference>
<dbReference type="PANTHER" id="PTHR45712">
    <property type="entry name" value="AGAP008170-PA"/>
    <property type="match status" value="1"/>
</dbReference>
<keyword evidence="2" id="KW-0732">Signal</keyword>
<proteinExistence type="predicted"/>
<sequence>MDDRDPNLDLFVISSPVYRESSALDNAASKTGQSDLRLKLAAMRSWGLTFCYLALFCSALVYSDCPDKCTCYGFAITFVDCVKAGLESIPQNLNTNVYAIEISYNNISSIPPNAFSKYEDLVRIELQNRIKRIEPGAFESLTKLNTLNIDYNVIEDIEMDTFLGLENLSSLSMDSNLLKIIKENSFAKLVNLTTLSLINNTIEEIETDAFIGLGKLQNLLISSNHLSRLDERCFDHLKGLSILDLSNNKIHVVGPNDFKFLVNLTTLSLSTNRIRCVHPDSFVTNTKLTTLSLDANSHIVLPTNESLINSKSLETLYLSKCNIRKLPSKIFQNTSKLDTISLHNNLLETFDQSTFSHLNNLNHLDFYNNPFTCDCRLGNAWKWANERKITISARCSNPPEYSGMSWKILNQTSCNSVPTVKEKEVGMIVTCRNYKYDYLLDPDEPDMELIPSESPEPQNVPPSEQNSQCPSQEPLKQMIEPVGEICSSILYVLVLEPHLVLLAPSCSSDQFASSQLSVFEPRNRETAPSRITRSPAVIYEGSRWPCELVYLQGWNTKPPSGTVASRACVRVRGPGVHVGGSEMGWTLWGSEFKGRRVMALAECLVQAFGSWVLRPV</sequence>
<reference evidence="7" key="1">
    <citation type="submission" date="2020-11" db="EMBL/GenBank/DDBJ databases">
        <authorList>
            <person name="Tran Van P."/>
        </authorList>
    </citation>
    <scope>NUCLEOTIDE SEQUENCE</scope>
</reference>
<protein>
    <recommendedName>
        <fullName evidence="6">LRRCT domain-containing protein</fullName>
    </recommendedName>
</protein>
<gene>
    <name evidence="7" type="ORF">TSIB3V08_LOCUS10725</name>
</gene>
<evidence type="ECO:0000259" key="6">
    <source>
        <dbReference type="SMART" id="SM00082"/>
    </source>
</evidence>
<keyword evidence="1" id="KW-0433">Leucine-rich repeat</keyword>
<evidence type="ECO:0000256" key="3">
    <source>
        <dbReference type="ARBA" id="ARBA00022737"/>
    </source>
</evidence>
<name>A0A7R9B5D8_TIMSH</name>
<dbReference type="PANTHER" id="PTHR45712:SF22">
    <property type="entry name" value="INSULIN-LIKE GROWTH FACTOR-BINDING PROTEIN COMPLEX ACID LABILE SUBUNIT"/>
    <property type="match status" value="1"/>
</dbReference>
<dbReference type="InterPro" id="IPR032675">
    <property type="entry name" value="LRR_dom_sf"/>
</dbReference>
<keyword evidence="3" id="KW-0677">Repeat</keyword>
<dbReference type="Pfam" id="PF13855">
    <property type="entry name" value="LRR_8"/>
    <property type="match status" value="2"/>
</dbReference>
<dbReference type="EMBL" id="OC007483">
    <property type="protein sequence ID" value="CAD7266710.1"/>
    <property type="molecule type" value="Genomic_DNA"/>
</dbReference>
<dbReference type="InterPro" id="IPR003591">
    <property type="entry name" value="Leu-rich_rpt_typical-subtyp"/>
</dbReference>
<evidence type="ECO:0000256" key="5">
    <source>
        <dbReference type="SAM" id="MobiDB-lite"/>
    </source>
</evidence>
<accession>A0A7R9B5D8</accession>
<evidence type="ECO:0000313" key="7">
    <source>
        <dbReference type="EMBL" id="CAD7266710.1"/>
    </source>
</evidence>